<dbReference type="InterPro" id="IPR003591">
    <property type="entry name" value="Leu-rich_rpt_typical-subtyp"/>
</dbReference>
<sequence>MKEAEVVEFRDSIITSLGGPMVPTLPKLKKIVLIDCTIEVDVADVENMFKGAINLREIHLRHIEVGKHKIHALRQTPIEVFIMTDNILPKLPDNCFNETKLKKLELRRDQLEEIDENAFNGLDNLEILDLESNKLKNIPKAGLVPLKNIKHINLKENLIESFGADQIPGLPHLESVGLRYNPLTQLNLDGIEALAPKLREIDIKGSRISNEKIEILKSKHTNITLKT</sequence>
<comment type="caution">
    <text evidence="3">The sequence shown here is derived from an EMBL/GenBank/DDBJ whole genome shotgun (WGS) entry which is preliminary data.</text>
</comment>
<accession>A0ABD2NC76</accession>
<proteinExistence type="predicted"/>
<protein>
    <submittedName>
        <fullName evidence="3">Uncharacterized protein</fullName>
    </submittedName>
</protein>
<evidence type="ECO:0000313" key="4">
    <source>
        <dbReference type="Proteomes" id="UP001516400"/>
    </source>
</evidence>
<dbReference type="InterPro" id="IPR050333">
    <property type="entry name" value="SLRP"/>
</dbReference>
<keyword evidence="1" id="KW-0433">Leucine-rich repeat</keyword>
<dbReference type="InterPro" id="IPR001611">
    <property type="entry name" value="Leu-rich_rpt"/>
</dbReference>
<keyword evidence="2" id="KW-0677">Repeat</keyword>
<evidence type="ECO:0000256" key="2">
    <source>
        <dbReference type="ARBA" id="ARBA00022737"/>
    </source>
</evidence>
<dbReference type="PANTHER" id="PTHR45712:SF22">
    <property type="entry name" value="INSULIN-LIKE GROWTH FACTOR-BINDING PROTEIN COMPLEX ACID LABILE SUBUNIT"/>
    <property type="match status" value="1"/>
</dbReference>
<evidence type="ECO:0000256" key="1">
    <source>
        <dbReference type="ARBA" id="ARBA00022614"/>
    </source>
</evidence>
<dbReference type="PROSITE" id="PS51450">
    <property type="entry name" value="LRR"/>
    <property type="match status" value="1"/>
</dbReference>
<reference evidence="3 4" key="1">
    <citation type="journal article" date="2021" name="BMC Biol.">
        <title>Horizontally acquired antibacterial genes associated with adaptive radiation of ladybird beetles.</title>
        <authorList>
            <person name="Li H.S."/>
            <person name="Tang X.F."/>
            <person name="Huang Y.H."/>
            <person name="Xu Z.Y."/>
            <person name="Chen M.L."/>
            <person name="Du X.Y."/>
            <person name="Qiu B.Y."/>
            <person name="Chen P.T."/>
            <person name="Zhang W."/>
            <person name="Slipinski A."/>
            <person name="Escalona H.E."/>
            <person name="Waterhouse R.M."/>
            <person name="Zwick A."/>
            <person name="Pang H."/>
        </authorList>
    </citation>
    <scope>NUCLEOTIDE SEQUENCE [LARGE SCALE GENOMIC DNA]</scope>
    <source>
        <strain evidence="3">SYSU2018</strain>
    </source>
</reference>
<dbReference type="Proteomes" id="UP001516400">
    <property type="component" value="Unassembled WGS sequence"/>
</dbReference>
<gene>
    <name evidence="3" type="ORF">HHI36_020545</name>
</gene>
<dbReference type="Gene3D" id="3.80.10.10">
    <property type="entry name" value="Ribonuclease Inhibitor"/>
    <property type="match status" value="1"/>
</dbReference>
<dbReference type="EMBL" id="JABFTP020000083">
    <property type="protein sequence ID" value="KAL3275801.1"/>
    <property type="molecule type" value="Genomic_DNA"/>
</dbReference>
<organism evidence="3 4">
    <name type="scientific">Cryptolaemus montrouzieri</name>
    <dbReference type="NCBI Taxonomy" id="559131"/>
    <lineage>
        <taxon>Eukaryota</taxon>
        <taxon>Metazoa</taxon>
        <taxon>Ecdysozoa</taxon>
        <taxon>Arthropoda</taxon>
        <taxon>Hexapoda</taxon>
        <taxon>Insecta</taxon>
        <taxon>Pterygota</taxon>
        <taxon>Neoptera</taxon>
        <taxon>Endopterygota</taxon>
        <taxon>Coleoptera</taxon>
        <taxon>Polyphaga</taxon>
        <taxon>Cucujiformia</taxon>
        <taxon>Coccinelloidea</taxon>
        <taxon>Coccinellidae</taxon>
        <taxon>Scymninae</taxon>
        <taxon>Scymnini</taxon>
        <taxon>Cryptolaemus</taxon>
    </lineage>
</organism>
<dbReference type="Pfam" id="PF13855">
    <property type="entry name" value="LRR_8"/>
    <property type="match status" value="1"/>
</dbReference>
<dbReference type="InterPro" id="IPR032675">
    <property type="entry name" value="LRR_dom_sf"/>
</dbReference>
<name>A0ABD2NC76_9CUCU</name>
<evidence type="ECO:0000313" key="3">
    <source>
        <dbReference type="EMBL" id="KAL3275801.1"/>
    </source>
</evidence>
<dbReference type="SMART" id="SM00369">
    <property type="entry name" value="LRR_TYP"/>
    <property type="match status" value="3"/>
</dbReference>
<dbReference type="AlphaFoldDB" id="A0ABD2NC76"/>
<keyword evidence="4" id="KW-1185">Reference proteome</keyword>
<dbReference type="PANTHER" id="PTHR45712">
    <property type="entry name" value="AGAP008170-PA"/>
    <property type="match status" value="1"/>
</dbReference>
<dbReference type="SUPFAM" id="SSF52058">
    <property type="entry name" value="L domain-like"/>
    <property type="match status" value="1"/>
</dbReference>